<organism evidence="3 4">
    <name type="scientific">Flavobacterium turcicum</name>
    <dbReference type="NCBI Taxonomy" id="2764718"/>
    <lineage>
        <taxon>Bacteria</taxon>
        <taxon>Pseudomonadati</taxon>
        <taxon>Bacteroidota</taxon>
        <taxon>Flavobacteriia</taxon>
        <taxon>Flavobacteriales</taxon>
        <taxon>Flavobacteriaceae</taxon>
        <taxon>Flavobacterium</taxon>
    </lineage>
</organism>
<dbReference type="InterPro" id="IPR028098">
    <property type="entry name" value="Glyco_trans_4-like_N"/>
</dbReference>
<name>A0ABR7JG75_9FLAO</name>
<gene>
    <name evidence="3" type="ORF">H8R26_08735</name>
</gene>
<dbReference type="Proteomes" id="UP000621670">
    <property type="component" value="Unassembled WGS sequence"/>
</dbReference>
<comment type="caution">
    <text evidence="3">The sequence shown here is derived from an EMBL/GenBank/DDBJ whole genome shotgun (WGS) entry which is preliminary data.</text>
</comment>
<dbReference type="Pfam" id="PF00534">
    <property type="entry name" value="Glycos_transf_1"/>
    <property type="match status" value="1"/>
</dbReference>
<evidence type="ECO:0000259" key="1">
    <source>
        <dbReference type="Pfam" id="PF00534"/>
    </source>
</evidence>
<dbReference type="EMBL" id="JACRUM010000004">
    <property type="protein sequence ID" value="MBC5863507.1"/>
    <property type="molecule type" value="Genomic_DNA"/>
</dbReference>
<dbReference type="InterPro" id="IPR001296">
    <property type="entry name" value="Glyco_trans_1"/>
</dbReference>
<dbReference type="CDD" id="cd03811">
    <property type="entry name" value="GT4_GT28_WabH-like"/>
    <property type="match status" value="1"/>
</dbReference>
<evidence type="ECO:0000259" key="2">
    <source>
        <dbReference type="Pfam" id="PF13439"/>
    </source>
</evidence>
<dbReference type="Gene3D" id="3.40.50.2000">
    <property type="entry name" value="Glycogen Phosphorylase B"/>
    <property type="match status" value="2"/>
</dbReference>
<proteinExistence type="predicted"/>
<evidence type="ECO:0000313" key="3">
    <source>
        <dbReference type="EMBL" id="MBC5863507.1"/>
    </source>
</evidence>
<protein>
    <submittedName>
        <fullName evidence="3">Glycosyltransferase</fullName>
    </submittedName>
</protein>
<dbReference type="PANTHER" id="PTHR12526">
    <property type="entry name" value="GLYCOSYLTRANSFERASE"/>
    <property type="match status" value="1"/>
</dbReference>
<keyword evidence="4" id="KW-1185">Reference proteome</keyword>
<dbReference type="RefSeq" id="WP_166136698.1">
    <property type="nucleotide sequence ID" value="NZ_JAAOBY010000005.1"/>
</dbReference>
<evidence type="ECO:0000313" key="4">
    <source>
        <dbReference type="Proteomes" id="UP000621670"/>
    </source>
</evidence>
<dbReference type="Pfam" id="PF13439">
    <property type="entry name" value="Glyco_transf_4"/>
    <property type="match status" value="1"/>
</dbReference>
<feature type="domain" description="Glycosyltransferase subfamily 4-like N-terminal" evidence="2">
    <location>
        <begin position="18"/>
        <end position="168"/>
    </location>
</feature>
<dbReference type="SUPFAM" id="SSF53756">
    <property type="entry name" value="UDP-Glycosyltransferase/glycogen phosphorylase"/>
    <property type="match status" value="1"/>
</dbReference>
<accession>A0ABR7JG75</accession>
<feature type="domain" description="Glycosyl transferase family 1" evidence="1">
    <location>
        <begin position="182"/>
        <end position="337"/>
    </location>
</feature>
<reference evidence="3 4" key="1">
    <citation type="submission" date="2020-08" db="EMBL/GenBank/DDBJ databases">
        <title>Description of novel Flavobacterium F-400 isolate.</title>
        <authorList>
            <person name="Saticioglu I."/>
            <person name="Duman M."/>
            <person name="Altun S."/>
        </authorList>
    </citation>
    <scope>NUCLEOTIDE SEQUENCE [LARGE SCALE GENOMIC DNA]</scope>
    <source>
        <strain evidence="3 4">F-400</strain>
    </source>
</reference>
<sequence>MSTRKTKIALVGDSLGGGGAEKVQALLSIFFESKGINVHHIIFVNDTSYDYAGELYNLGKQKAESNLDKLKRLKKIKTYLAEHNFDIIIDFRFRVNVFNEYLMAHWVYKKPVVYTIHSSMYTSYIPESRFLARLIYRKDSWVAVSKAVASAVAKRYKKEVTSIYNPVCIQEIQELAKVEVEIEYPYIIAVGRMNERVKQFDVLIQAFAESILPQQGVQLLLIGSGALEEEWKKVALNCGVQDSVVFAGQQQNPFKYLKKALFTVVSSQYEGLSNVLIESLAVGTPVVSFDCFAGPNEIIDHEKNGLLVPNQNQQALTKAINRMIEDTDLYQKCKRNAAGSITHFELEHIGQQWLHFLNLNSHSCK</sequence>